<evidence type="ECO:0000256" key="6">
    <source>
        <dbReference type="ARBA" id="ARBA00022833"/>
    </source>
</evidence>
<keyword evidence="3" id="KW-0479">Metal-binding</keyword>
<organism evidence="13 14">
    <name type="scientific">Mycolicibacterium holsaticum</name>
    <dbReference type="NCBI Taxonomy" id="152142"/>
    <lineage>
        <taxon>Bacteria</taxon>
        <taxon>Bacillati</taxon>
        <taxon>Actinomycetota</taxon>
        <taxon>Actinomycetes</taxon>
        <taxon>Mycobacteriales</taxon>
        <taxon>Mycobacteriaceae</taxon>
        <taxon>Mycolicibacterium</taxon>
    </lineage>
</organism>
<feature type="active site" description="Proton donor" evidence="8">
    <location>
        <position position="461"/>
    </location>
</feature>
<reference evidence="14" key="1">
    <citation type="submission" date="2016-09" db="EMBL/GenBank/DDBJ databases">
        <authorList>
            <person name="Greninger A.L."/>
            <person name="Jerome K.R."/>
            <person name="Mcnair B."/>
            <person name="Wallis C."/>
            <person name="Fang F."/>
        </authorList>
    </citation>
    <scope>NUCLEOTIDE SEQUENCE [LARGE SCALE GENOMIC DNA]</scope>
    <source>
        <strain evidence="14">M7</strain>
    </source>
</reference>
<evidence type="ECO:0000259" key="11">
    <source>
        <dbReference type="Pfam" id="PF02868"/>
    </source>
</evidence>
<evidence type="ECO:0000256" key="9">
    <source>
        <dbReference type="RuleBase" id="RU366073"/>
    </source>
</evidence>
<dbReference type="OrthoDB" id="291295at2"/>
<dbReference type="Proteomes" id="UP000094243">
    <property type="component" value="Unassembled WGS sequence"/>
</dbReference>
<accession>A0A1E3RY11</accession>
<comment type="cofactor">
    <cofactor evidence="9">
        <name>Zn(2+)</name>
        <dbReference type="ChEBI" id="CHEBI:29105"/>
    </cofactor>
</comment>
<dbReference type="GO" id="GO:0006508">
    <property type="term" value="P:proteolysis"/>
    <property type="evidence" value="ECO:0007669"/>
    <property type="project" value="UniProtKB-KW"/>
</dbReference>
<dbReference type="InterPro" id="IPR011096">
    <property type="entry name" value="FTP_domain"/>
</dbReference>
<dbReference type="InterPro" id="IPR023612">
    <property type="entry name" value="Peptidase_M4"/>
</dbReference>
<dbReference type="PRINTS" id="PR00730">
    <property type="entry name" value="THERMOLYSIN"/>
</dbReference>
<dbReference type="InterPro" id="IPR001570">
    <property type="entry name" value="Peptidase_M4_C_domain"/>
</dbReference>
<evidence type="ECO:0000256" key="1">
    <source>
        <dbReference type="ARBA" id="ARBA00009388"/>
    </source>
</evidence>
<evidence type="ECO:0000256" key="5">
    <source>
        <dbReference type="ARBA" id="ARBA00022801"/>
    </source>
</evidence>
<dbReference type="Pfam" id="PF01447">
    <property type="entry name" value="Peptidase_M4"/>
    <property type="match status" value="1"/>
</dbReference>
<dbReference type="GO" id="GO:0005576">
    <property type="term" value="C:extracellular region"/>
    <property type="evidence" value="ECO:0007669"/>
    <property type="project" value="UniProtKB-SubCell"/>
</dbReference>
<dbReference type="SUPFAM" id="SSF55486">
    <property type="entry name" value="Metalloproteases ('zincins'), catalytic domain"/>
    <property type="match status" value="1"/>
</dbReference>
<dbReference type="InterPro" id="IPR013856">
    <property type="entry name" value="Peptidase_M4_domain"/>
</dbReference>
<proteinExistence type="inferred from homology"/>
<evidence type="ECO:0000256" key="3">
    <source>
        <dbReference type="ARBA" id="ARBA00022723"/>
    </source>
</evidence>
<comment type="similarity">
    <text evidence="1 9">Belongs to the peptidase M4 family.</text>
</comment>
<sequence>MINNGLDSFSLHSEDSQQGPTLAAINEELATSSAVAPLARDKLDPETAARQYLTQLIESPQIPALADEGVTTEYRTLSTETVPLTDSTVVKFEQVVQKIPVYGSLVSIELDQDNSMLAVNTALGAPTDVDSVAKLSPADAQEIIIGDAGEDALPLTTPPTLNYYYDTKAEKWRLVYIATNVPRRGEHASTRQPTALPEVFDYVVDAHSGELVTKLSRTQSIVWTPEELDIADELGNSRRVRAERDENGNTRLVDSERRIETYDFEFRRIELQRAALPGAPVANPPQPWSSAAVSAHANAQQVADYLFHTLKRSGLDGTGGRFISSINCRSIRDNTPKQWRNAAWIGTQMVYGQRMIDGRLRSYAAAIDVVAHEMTHGLTDHTAGLQYQDEPGALNESYSDIFGIIIANAHEDDIEEWDWEMGEDLSGTGIPLRDISDPPRRGQPDHMNDYLATEGDFGGVHTNSGIHNKAAFNIITAKDGEHLLFTPQEVSALFYLALTQRLAPTSGFSTSRDALELSAKSLFRRSAQAVKAKKLAAISKAFDDVGIPAPN</sequence>
<keyword evidence="2 9" id="KW-0645">Protease</keyword>
<comment type="subcellular location">
    <subcellularLocation>
        <location evidence="9">Secreted</location>
    </subcellularLocation>
</comment>
<evidence type="ECO:0000256" key="7">
    <source>
        <dbReference type="ARBA" id="ARBA00023049"/>
    </source>
</evidence>
<dbReference type="GO" id="GO:0046872">
    <property type="term" value="F:metal ion binding"/>
    <property type="evidence" value="ECO:0007669"/>
    <property type="project" value="UniProtKB-UniRule"/>
</dbReference>
<protein>
    <recommendedName>
        <fullName evidence="9">Neutral metalloproteinase</fullName>
        <ecNumber evidence="9">3.4.24.-</ecNumber>
    </recommendedName>
</protein>
<evidence type="ECO:0000313" key="14">
    <source>
        <dbReference type="Proteomes" id="UP000094243"/>
    </source>
</evidence>
<dbReference type="CDD" id="cd09597">
    <property type="entry name" value="M4_TLP"/>
    <property type="match status" value="1"/>
</dbReference>
<evidence type="ECO:0000256" key="4">
    <source>
        <dbReference type="ARBA" id="ARBA00022729"/>
    </source>
</evidence>
<comment type="function">
    <text evidence="9">Extracellular zinc metalloprotease.</text>
</comment>
<keyword evidence="14" id="KW-1185">Reference proteome</keyword>
<dbReference type="EC" id="3.4.24.-" evidence="9"/>
<keyword evidence="5 9" id="KW-0378">Hydrolase</keyword>
<dbReference type="InterPro" id="IPR050728">
    <property type="entry name" value="Zinc_Metalloprotease_M4"/>
</dbReference>
<name>A0A1E3RY11_9MYCO</name>
<dbReference type="GO" id="GO:0004222">
    <property type="term" value="F:metalloendopeptidase activity"/>
    <property type="evidence" value="ECO:0007669"/>
    <property type="project" value="UniProtKB-UniRule"/>
</dbReference>
<dbReference type="InterPro" id="IPR027268">
    <property type="entry name" value="Peptidase_M4/M1_CTD_sf"/>
</dbReference>
<keyword evidence="4" id="KW-0732">Signal</keyword>
<dbReference type="PANTHER" id="PTHR33794:SF1">
    <property type="entry name" value="BACILLOLYSIN"/>
    <property type="match status" value="1"/>
</dbReference>
<dbReference type="Gene3D" id="3.10.170.10">
    <property type="match status" value="1"/>
</dbReference>
<dbReference type="Pfam" id="PF07504">
    <property type="entry name" value="FTP"/>
    <property type="match status" value="1"/>
</dbReference>
<keyword evidence="7 9" id="KW-0482">Metalloprotease</keyword>
<feature type="domain" description="Peptidase M4 C-terminal" evidence="11">
    <location>
        <begin position="383"/>
        <end position="547"/>
    </location>
</feature>
<feature type="domain" description="FTP" evidence="12">
    <location>
        <begin position="73"/>
        <end position="120"/>
    </location>
</feature>
<evidence type="ECO:0000313" key="13">
    <source>
        <dbReference type="EMBL" id="ODQ94740.1"/>
    </source>
</evidence>
<feature type="domain" description="Peptidase M4" evidence="10">
    <location>
        <begin position="236"/>
        <end position="379"/>
    </location>
</feature>
<dbReference type="AlphaFoldDB" id="A0A1E3RY11"/>
<evidence type="ECO:0000259" key="10">
    <source>
        <dbReference type="Pfam" id="PF01447"/>
    </source>
</evidence>
<dbReference type="PANTHER" id="PTHR33794">
    <property type="entry name" value="BACILLOLYSIN"/>
    <property type="match status" value="1"/>
</dbReference>
<keyword evidence="6 9" id="KW-0862">Zinc</keyword>
<keyword evidence="9" id="KW-0964">Secreted</keyword>
<dbReference type="EMBL" id="MIGZ01000033">
    <property type="protein sequence ID" value="ODQ94740.1"/>
    <property type="molecule type" value="Genomic_DNA"/>
</dbReference>
<dbReference type="RefSeq" id="WP_069404688.1">
    <property type="nucleotide sequence ID" value="NZ_MIGZ01000033.1"/>
</dbReference>
<comment type="caution">
    <text evidence="13">The sequence shown here is derived from an EMBL/GenBank/DDBJ whole genome shotgun (WGS) entry which is preliminary data.</text>
</comment>
<evidence type="ECO:0000256" key="8">
    <source>
        <dbReference type="PIRSR" id="PIRSR623612-1"/>
    </source>
</evidence>
<dbReference type="Pfam" id="PF02868">
    <property type="entry name" value="Peptidase_M4_C"/>
    <property type="match status" value="1"/>
</dbReference>
<gene>
    <name evidence="13" type="ORF">BHQ17_07915</name>
</gene>
<dbReference type="Gene3D" id="1.10.390.10">
    <property type="entry name" value="Neutral Protease Domain 2"/>
    <property type="match status" value="1"/>
</dbReference>
<evidence type="ECO:0000259" key="12">
    <source>
        <dbReference type="Pfam" id="PF07504"/>
    </source>
</evidence>
<evidence type="ECO:0000256" key="2">
    <source>
        <dbReference type="ARBA" id="ARBA00022670"/>
    </source>
</evidence>
<feature type="active site" evidence="8">
    <location>
        <position position="373"/>
    </location>
</feature>